<dbReference type="STRING" id="1774968.AUC68_12575"/>
<dbReference type="Proteomes" id="UP000094501">
    <property type="component" value="Unassembled WGS sequence"/>
</dbReference>
<evidence type="ECO:0000256" key="1">
    <source>
        <dbReference type="SAM" id="MobiDB-lite"/>
    </source>
</evidence>
<proteinExistence type="predicted"/>
<accession>A0A1E3W5X4</accession>
<dbReference type="EMBL" id="LPWG01000002">
    <property type="protein sequence ID" value="ODS01194.1"/>
    <property type="molecule type" value="Genomic_DNA"/>
</dbReference>
<keyword evidence="3" id="KW-1185">Reference proteome</keyword>
<comment type="caution">
    <text evidence="2">The sequence shown here is derived from an EMBL/GenBank/DDBJ whole genome shotgun (WGS) entry which is preliminary data.</text>
</comment>
<dbReference type="AlphaFoldDB" id="A0A1E3W5X4"/>
<feature type="compositionally biased region" description="Basic and acidic residues" evidence="1">
    <location>
        <begin position="186"/>
        <end position="195"/>
    </location>
</feature>
<dbReference type="OrthoDB" id="7427667at2"/>
<sequence length="201" mass="21717">MTQSAMRRFAILLGAAGLVLPAVAVAGVIESAYTPLVLESCDNVTPPEMAEHGAVFRCEGYGGTEVRVAEGDLRMFVSYGKGAGDQTAARQTLPVFNSIGETLEWRLEDGKPFATILRFRWDNDGTSRGSTLVVTKLGETDSCHVAYVRAENNADANRLAREVADEDARRFSCKRDRPRTYGADGKPIDKARDAFDAAPAG</sequence>
<dbReference type="RefSeq" id="WP_069436032.1">
    <property type="nucleotide sequence ID" value="NZ_LPWG01000002.1"/>
</dbReference>
<feature type="region of interest" description="Disordered" evidence="1">
    <location>
        <begin position="175"/>
        <end position="201"/>
    </location>
</feature>
<name>A0A1E3W5X4_9HYPH</name>
<gene>
    <name evidence="2" type="ORF">AUC68_12575</name>
</gene>
<organism evidence="2 3">
    <name type="scientific">Methyloceanibacter methanicus</name>
    <dbReference type="NCBI Taxonomy" id="1774968"/>
    <lineage>
        <taxon>Bacteria</taxon>
        <taxon>Pseudomonadati</taxon>
        <taxon>Pseudomonadota</taxon>
        <taxon>Alphaproteobacteria</taxon>
        <taxon>Hyphomicrobiales</taxon>
        <taxon>Hyphomicrobiaceae</taxon>
        <taxon>Methyloceanibacter</taxon>
    </lineage>
</organism>
<reference evidence="2 3" key="1">
    <citation type="journal article" date="2016" name="Environ. Microbiol.">
        <title>New Methyloceanibacter diversity from North Sea sediments includes methanotroph containing solely the soluble methane monooxygenase.</title>
        <authorList>
            <person name="Vekeman B."/>
            <person name="Kerckhof F.M."/>
            <person name="Cremers G."/>
            <person name="de Vos P."/>
            <person name="Vandamme P."/>
            <person name="Boon N."/>
            <person name="Op den Camp H.J."/>
            <person name="Heylen K."/>
        </authorList>
    </citation>
    <scope>NUCLEOTIDE SEQUENCE [LARGE SCALE GENOMIC DNA]</scope>
    <source>
        <strain evidence="2 3">R-67174</strain>
    </source>
</reference>
<protein>
    <submittedName>
        <fullName evidence="2">Uncharacterized protein</fullName>
    </submittedName>
</protein>
<evidence type="ECO:0000313" key="2">
    <source>
        <dbReference type="EMBL" id="ODS01194.1"/>
    </source>
</evidence>
<evidence type="ECO:0000313" key="3">
    <source>
        <dbReference type="Proteomes" id="UP000094501"/>
    </source>
</evidence>